<dbReference type="CDD" id="cd14814">
    <property type="entry name" value="Peptidase_M15"/>
    <property type="match status" value="1"/>
</dbReference>
<dbReference type="Gene3D" id="3.30.1380.10">
    <property type="match status" value="1"/>
</dbReference>
<dbReference type="AlphaFoldDB" id="A0A511YZI8"/>
<gene>
    <name evidence="2" type="ORF">AFE02nite_23270</name>
</gene>
<dbReference type="InterPro" id="IPR009045">
    <property type="entry name" value="Zn_M74/Hedgehog-like"/>
</dbReference>
<feature type="domain" description="D-alanyl-D-alanine carboxypeptidase-like core" evidence="1">
    <location>
        <begin position="100"/>
        <end position="201"/>
    </location>
</feature>
<dbReference type="GO" id="GO:0006508">
    <property type="term" value="P:proteolysis"/>
    <property type="evidence" value="ECO:0007669"/>
    <property type="project" value="InterPro"/>
</dbReference>
<comment type="caution">
    <text evidence="2">The sequence shown here is derived from an EMBL/GenBank/DDBJ whole genome shotgun (WGS) entry which is preliminary data.</text>
</comment>
<proteinExistence type="predicted"/>
<keyword evidence="3" id="KW-1185">Reference proteome</keyword>
<dbReference type="Pfam" id="PF02557">
    <property type="entry name" value="VanY"/>
    <property type="match status" value="1"/>
</dbReference>
<dbReference type="OrthoDB" id="5496837at2"/>
<dbReference type="PANTHER" id="PTHR34385">
    <property type="entry name" value="D-ALANYL-D-ALANINE CARBOXYPEPTIDASE"/>
    <property type="match status" value="1"/>
</dbReference>
<dbReference type="InterPro" id="IPR003709">
    <property type="entry name" value="VanY-like_core_dom"/>
</dbReference>
<dbReference type="EMBL" id="BJYK01000008">
    <property type="protein sequence ID" value="GEN80593.1"/>
    <property type="molecule type" value="Genomic_DNA"/>
</dbReference>
<dbReference type="SUPFAM" id="SSF55166">
    <property type="entry name" value="Hedgehog/DD-peptidase"/>
    <property type="match status" value="1"/>
</dbReference>
<protein>
    <recommendedName>
        <fullName evidence="1">D-alanyl-D-alanine carboxypeptidase-like core domain-containing protein</fullName>
    </recommendedName>
</protein>
<evidence type="ECO:0000313" key="2">
    <source>
        <dbReference type="EMBL" id="GEN80593.1"/>
    </source>
</evidence>
<accession>A0A511YZI8</accession>
<evidence type="ECO:0000313" key="3">
    <source>
        <dbReference type="Proteomes" id="UP000321484"/>
    </source>
</evidence>
<dbReference type="PANTHER" id="PTHR34385:SF1">
    <property type="entry name" value="PEPTIDOGLYCAN L-ALANYL-D-GLUTAMATE ENDOPEPTIDASE CWLK"/>
    <property type="match status" value="1"/>
</dbReference>
<name>A0A511YZI8_9CELL</name>
<dbReference type="GO" id="GO:0008233">
    <property type="term" value="F:peptidase activity"/>
    <property type="evidence" value="ECO:0007669"/>
    <property type="project" value="InterPro"/>
</dbReference>
<organism evidence="2 3">
    <name type="scientific">Actinotalea fermentans</name>
    <dbReference type="NCBI Taxonomy" id="43671"/>
    <lineage>
        <taxon>Bacteria</taxon>
        <taxon>Bacillati</taxon>
        <taxon>Actinomycetota</taxon>
        <taxon>Actinomycetes</taxon>
        <taxon>Micrococcales</taxon>
        <taxon>Cellulomonadaceae</taxon>
        <taxon>Actinotalea</taxon>
    </lineage>
</organism>
<reference evidence="2 3" key="1">
    <citation type="submission" date="2019-07" db="EMBL/GenBank/DDBJ databases">
        <title>Whole genome shotgun sequence of Actinotalea fermentans NBRC 105374.</title>
        <authorList>
            <person name="Hosoyama A."/>
            <person name="Uohara A."/>
            <person name="Ohji S."/>
            <person name="Ichikawa N."/>
        </authorList>
    </citation>
    <scope>NUCLEOTIDE SEQUENCE [LARGE SCALE GENOMIC DNA]</scope>
    <source>
        <strain evidence="2 3">NBRC 105374</strain>
    </source>
</reference>
<dbReference type="Proteomes" id="UP000321484">
    <property type="component" value="Unassembled WGS sequence"/>
</dbReference>
<dbReference type="RefSeq" id="WP_034248530.1">
    <property type="nucleotide sequence ID" value="NZ_BJYK01000008.1"/>
</dbReference>
<sequence>MEAVAAIGQRIAQIQGRIAQVSAPSASFESVLGEAVVAELRGSPAATASSAPLAGLTGVVAVGSGKDRVDAKGVPIELKAYGNGRVPAAALSTIAGTSHTLWEPAARSFEAMQSAAAAEGVTIGITDSYRTYETQVDLVGRKGLYSQGGLAATPGTSMHGWGVALDLKLDSSAQAWMRQNAGRFGYVENVAREPWHWQYAPTR</sequence>
<dbReference type="InterPro" id="IPR052179">
    <property type="entry name" value="DD-CPase-like"/>
</dbReference>
<evidence type="ECO:0000259" key="1">
    <source>
        <dbReference type="Pfam" id="PF02557"/>
    </source>
</evidence>